<dbReference type="PANTHER" id="PTHR15502">
    <property type="entry name" value="CALCINEURIN-BINDING PROTEIN CABIN 1-RELATED"/>
    <property type="match status" value="1"/>
</dbReference>
<dbReference type="AlphaFoldDB" id="A0AAN8F081"/>
<accession>A0AAN8F081</accession>
<dbReference type="Proteomes" id="UP001331761">
    <property type="component" value="Unassembled WGS sequence"/>
</dbReference>
<name>A0AAN8F081_TRICO</name>
<feature type="region of interest" description="Disordered" evidence="3">
    <location>
        <begin position="1"/>
        <end position="92"/>
    </location>
</feature>
<reference evidence="4 5" key="1">
    <citation type="submission" date="2019-10" db="EMBL/GenBank/DDBJ databases">
        <title>Assembly and Annotation for the nematode Trichostrongylus colubriformis.</title>
        <authorList>
            <person name="Martin J."/>
        </authorList>
    </citation>
    <scope>NUCLEOTIDE SEQUENCE [LARGE SCALE GENOMIC DNA]</scope>
    <source>
        <strain evidence="4">G859</strain>
        <tissue evidence="4">Whole worm</tissue>
    </source>
</reference>
<evidence type="ECO:0000313" key="4">
    <source>
        <dbReference type="EMBL" id="KAK5970665.1"/>
    </source>
</evidence>
<dbReference type="EMBL" id="WIXE01018760">
    <property type="protein sequence ID" value="KAK5970665.1"/>
    <property type="molecule type" value="Genomic_DNA"/>
</dbReference>
<dbReference type="GO" id="GO:0031491">
    <property type="term" value="F:nucleosome binding"/>
    <property type="evidence" value="ECO:0007669"/>
    <property type="project" value="TreeGrafter"/>
</dbReference>
<proteinExistence type="predicted"/>
<feature type="compositionally biased region" description="Basic and acidic residues" evidence="3">
    <location>
        <begin position="1"/>
        <end position="10"/>
    </location>
</feature>
<dbReference type="Gene3D" id="1.25.40.10">
    <property type="entry name" value="Tetratricopeptide repeat domain"/>
    <property type="match status" value="1"/>
</dbReference>
<gene>
    <name evidence="4" type="ORF">GCK32_003944</name>
</gene>
<dbReference type="GO" id="GO:0006325">
    <property type="term" value="P:chromatin organization"/>
    <property type="evidence" value="ECO:0007669"/>
    <property type="project" value="InterPro"/>
</dbReference>
<evidence type="ECO:0000256" key="2">
    <source>
        <dbReference type="ARBA" id="ARBA00023242"/>
    </source>
</evidence>
<evidence type="ECO:0000256" key="1">
    <source>
        <dbReference type="ARBA" id="ARBA00004123"/>
    </source>
</evidence>
<dbReference type="InterPro" id="IPR033053">
    <property type="entry name" value="Hir3/CABIN1"/>
</dbReference>
<comment type="subcellular location">
    <subcellularLocation>
        <location evidence="1">Nucleus</location>
    </subcellularLocation>
</comment>
<dbReference type="GO" id="GO:0005634">
    <property type="term" value="C:nucleus"/>
    <property type="evidence" value="ECO:0007669"/>
    <property type="project" value="UniProtKB-SubCell"/>
</dbReference>
<feature type="compositionally biased region" description="Acidic residues" evidence="3">
    <location>
        <begin position="39"/>
        <end position="74"/>
    </location>
</feature>
<evidence type="ECO:0000256" key="3">
    <source>
        <dbReference type="SAM" id="MobiDB-lite"/>
    </source>
</evidence>
<dbReference type="InterPro" id="IPR011990">
    <property type="entry name" value="TPR-like_helical_dom_sf"/>
</dbReference>
<keyword evidence="5" id="KW-1185">Reference proteome</keyword>
<evidence type="ECO:0000313" key="5">
    <source>
        <dbReference type="Proteomes" id="UP001331761"/>
    </source>
</evidence>
<comment type="caution">
    <text evidence="4">The sequence shown here is derived from an EMBL/GenBank/DDBJ whole genome shotgun (WGS) entry which is preliminary data.</text>
</comment>
<protein>
    <submittedName>
        <fullName evidence="4">Uncharacterized protein</fullName>
    </submittedName>
</protein>
<sequence length="351" mass="39060">MPGRHDKVMPEDENESESTSGSEVSIEDEGEENNRSAADSDESEEDTESSGEDESTESESSESDGDSSSDDSDSTDSLWGAFDDDDKKQTQEASEASALLEFQQALDCLVKGKNATATKILKRLLNNPLVKGFNTTVFDWEAEVDERLSKMARLFVGIHKNLAKLESESSMQHFLQIVSIAPKNAEIWLSLGLESISNGDVDFAKFAFQHAEGPEATDALLSALYLSRNYHACLRLAQKCLSMGVAKEKALFLKERIRSVNSHYSEFCDKVFGENRRYDLIETLDEATTAKMEKRLCAVEERLREIPCEEEISIPSPIVIEFDADQTVETVATCFCDLYDRIEAYSSVSSI</sequence>
<keyword evidence="2" id="KW-0539">Nucleus</keyword>
<organism evidence="4 5">
    <name type="scientific">Trichostrongylus colubriformis</name>
    <name type="common">Black scour worm</name>
    <dbReference type="NCBI Taxonomy" id="6319"/>
    <lineage>
        <taxon>Eukaryota</taxon>
        <taxon>Metazoa</taxon>
        <taxon>Ecdysozoa</taxon>
        <taxon>Nematoda</taxon>
        <taxon>Chromadorea</taxon>
        <taxon>Rhabditida</taxon>
        <taxon>Rhabditina</taxon>
        <taxon>Rhabditomorpha</taxon>
        <taxon>Strongyloidea</taxon>
        <taxon>Trichostrongylidae</taxon>
        <taxon>Trichostrongylus</taxon>
    </lineage>
</organism>
<dbReference type="PANTHER" id="PTHR15502:SF7">
    <property type="entry name" value="CALCINEURIN-BINDING PROTEIN CABIN-1"/>
    <property type="match status" value="1"/>
</dbReference>